<reference evidence="9 10" key="1">
    <citation type="submission" date="2023-07" db="EMBL/GenBank/DDBJ databases">
        <title>Genomic Encyclopedia of Type Strains, Phase IV (KMG-IV): sequencing the most valuable type-strain genomes for metagenomic binning, comparative biology and taxonomic classification.</title>
        <authorList>
            <person name="Goeker M."/>
        </authorList>
    </citation>
    <scope>NUCLEOTIDE SEQUENCE [LARGE SCALE GENOMIC DNA]</scope>
    <source>
        <strain evidence="9 10">DSM 4006</strain>
    </source>
</reference>
<feature type="transmembrane region" description="Helical" evidence="8">
    <location>
        <begin position="285"/>
        <end position="303"/>
    </location>
</feature>
<gene>
    <name evidence="9" type="ORF">J2S03_001761</name>
</gene>
<evidence type="ECO:0000256" key="1">
    <source>
        <dbReference type="ARBA" id="ARBA00004651"/>
    </source>
</evidence>
<evidence type="ECO:0000313" key="9">
    <source>
        <dbReference type="EMBL" id="MDQ0189898.1"/>
    </source>
</evidence>
<keyword evidence="6 8" id="KW-1133">Transmembrane helix</keyword>
<dbReference type="RefSeq" id="WP_274456989.1">
    <property type="nucleotide sequence ID" value="NZ_CP067097.1"/>
</dbReference>
<feature type="transmembrane region" description="Helical" evidence="8">
    <location>
        <begin position="176"/>
        <end position="199"/>
    </location>
</feature>
<feature type="transmembrane region" description="Helical" evidence="8">
    <location>
        <begin position="138"/>
        <end position="156"/>
    </location>
</feature>
<accession>A0ABT9XHY4</accession>
<evidence type="ECO:0000256" key="7">
    <source>
        <dbReference type="ARBA" id="ARBA00023136"/>
    </source>
</evidence>
<feature type="transmembrane region" description="Helical" evidence="8">
    <location>
        <begin position="63"/>
        <end position="86"/>
    </location>
</feature>
<keyword evidence="3" id="KW-1003">Cell membrane</keyword>
<evidence type="ECO:0000256" key="8">
    <source>
        <dbReference type="SAM" id="Phobius"/>
    </source>
</evidence>
<evidence type="ECO:0000256" key="3">
    <source>
        <dbReference type="ARBA" id="ARBA00022475"/>
    </source>
</evidence>
<keyword evidence="7 8" id="KW-0472">Membrane</keyword>
<keyword evidence="2" id="KW-0813">Transport</keyword>
<keyword evidence="4" id="KW-0997">Cell inner membrane</keyword>
<name>A0ABT9XHY4_9BACL</name>
<evidence type="ECO:0000256" key="5">
    <source>
        <dbReference type="ARBA" id="ARBA00022692"/>
    </source>
</evidence>
<dbReference type="InterPro" id="IPR001851">
    <property type="entry name" value="ABC_transp_permease"/>
</dbReference>
<dbReference type="PANTHER" id="PTHR32196:SF21">
    <property type="entry name" value="ABC TRANSPORTER PERMEASE PROTEIN YPHD-RELATED"/>
    <property type="match status" value="1"/>
</dbReference>
<feature type="transmembrane region" description="Helical" evidence="8">
    <location>
        <begin position="264"/>
        <end position="280"/>
    </location>
</feature>
<protein>
    <submittedName>
        <fullName evidence="9">Ribose transport system permease protein</fullName>
    </submittedName>
</protein>
<evidence type="ECO:0000256" key="4">
    <source>
        <dbReference type="ARBA" id="ARBA00022519"/>
    </source>
</evidence>
<feature type="transmembrane region" description="Helical" evidence="8">
    <location>
        <begin position="106"/>
        <end position="126"/>
    </location>
</feature>
<sequence>MAEIGRVQSGEAESARRWSIQDLGDWWTIGILILMVLVFSLLAPNFFSAQNFVSVTVAASETLILAVAETFVIITAGIDLSVGAILGLSGMVGGWTMQQLLAHNSMLALCAGIVVGVLCGTLLGFINGLVIAYMDVTPFITTLGMLGVATGFTFLITNGSDIVNLPPQLGSIGNTVWLHFLGVPFVITVVIVILAALALRSTRFGRYTYAIGSNREGTRRSGVNVQRHLLKIYTLSGLLSGIAGVLVLARLVSGSPLEGQNDELNAIAAVVIGGASLFGGRGNVIASTVGGLIITVLTVGLVIMGVQSYWQMVSIGVIIILAVYVDQRRYRNRVLK</sequence>
<comment type="subcellular location">
    <subcellularLocation>
        <location evidence="1">Cell membrane</location>
        <topology evidence="1">Multi-pass membrane protein</topology>
    </subcellularLocation>
</comment>
<evidence type="ECO:0000313" key="10">
    <source>
        <dbReference type="Proteomes" id="UP001232973"/>
    </source>
</evidence>
<dbReference type="Proteomes" id="UP001232973">
    <property type="component" value="Unassembled WGS sequence"/>
</dbReference>
<proteinExistence type="predicted"/>
<dbReference type="CDD" id="cd06579">
    <property type="entry name" value="TM_PBP1_transp_AraH_like"/>
    <property type="match status" value="1"/>
</dbReference>
<evidence type="ECO:0000256" key="6">
    <source>
        <dbReference type="ARBA" id="ARBA00022989"/>
    </source>
</evidence>
<dbReference type="EMBL" id="JAUSTP010000012">
    <property type="protein sequence ID" value="MDQ0189898.1"/>
    <property type="molecule type" value="Genomic_DNA"/>
</dbReference>
<organism evidence="9 10">
    <name type="scientific">Alicyclobacillus cycloheptanicus</name>
    <dbReference type="NCBI Taxonomy" id="1457"/>
    <lineage>
        <taxon>Bacteria</taxon>
        <taxon>Bacillati</taxon>
        <taxon>Bacillota</taxon>
        <taxon>Bacilli</taxon>
        <taxon>Bacillales</taxon>
        <taxon>Alicyclobacillaceae</taxon>
        <taxon>Alicyclobacillus</taxon>
    </lineage>
</organism>
<dbReference type="PANTHER" id="PTHR32196">
    <property type="entry name" value="ABC TRANSPORTER PERMEASE PROTEIN YPHD-RELATED-RELATED"/>
    <property type="match status" value="1"/>
</dbReference>
<keyword evidence="10" id="KW-1185">Reference proteome</keyword>
<feature type="transmembrane region" description="Helical" evidence="8">
    <location>
        <begin position="229"/>
        <end position="252"/>
    </location>
</feature>
<keyword evidence="5 8" id="KW-0812">Transmembrane</keyword>
<comment type="caution">
    <text evidence="9">The sequence shown here is derived from an EMBL/GenBank/DDBJ whole genome shotgun (WGS) entry which is preliminary data.</text>
</comment>
<feature type="transmembrane region" description="Helical" evidence="8">
    <location>
        <begin position="26"/>
        <end position="43"/>
    </location>
</feature>
<feature type="transmembrane region" description="Helical" evidence="8">
    <location>
        <begin position="309"/>
        <end position="326"/>
    </location>
</feature>
<evidence type="ECO:0000256" key="2">
    <source>
        <dbReference type="ARBA" id="ARBA00022448"/>
    </source>
</evidence>
<dbReference type="Pfam" id="PF02653">
    <property type="entry name" value="BPD_transp_2"/>
    <property type="match status" value="1"/>
</dbReference>